<accession>A0ABV7VLL4</accession>
<sequence>MQEYGPKTSVSTMPYPDIERLPEQLQQELARRRNRNVFRMLMHSPEAAPGFLAMTDAARGRNALPAVLRELTIVRVGRRYGAPYEVHHHERIGREAGMSEAAIQGAINGPFSEGLTADEILILRATDEILDHHGLTEPTRDAFLERFNATQLVDFVLTIGHYQQVCNFLNTFGIPIEAWRRIGRFFFSNHGFSLGRLLPTMGWQACKKGGKRFHRRGGRL</sequence>
<dbReference type="PANTHER" id="PTHR34846">
    <property type="entry name" value="4-CARBOXYMUCONOLACTONE DECARBOXYLASE FAMILY PROTEIN (AFU_ORTHOLOGUE AFUA_6G11590)"/>
    <property type="match status" value="1"/>
</dbReference>
<name>A0ABV7VLL4_9PROT</name>
<dbReference type="InterPro" id="IPR029032">
    <property type="entry name" value="AhpD-like"/>
</dbReference>
<proteinExistence type="predicted"/>
<reference evidence="3" key="1">
    <citation type="journal article" date="2019" name="Int. J. Syst. Evol. Microbiol.">
        <title>The Global Catalogue of Microorganisms (GCM) 10K type strain sequencing project: providing services to taxonomists for standard genome sequencing and annotation.</title>
        <authorList>
            <consortium name="The Broad Institute Genomics Platform"/>
            <consortium name="The Broad Institute Genome Sequencing Center for Infectious Disease"/>
            <person name="Wu L."/>
            <person name="Ma J."/>
        </authorList>
    </citation>
    <scope>NUCLEOTIDE SEQUENCE [LARGE SCALE GENOMIC DNA]</scope>
    <source>
        <strain evidence="3">KCTC 42182</strain>
    </source>
</reference>
<comment type="caution">
    <text evidence="2">The sequence shown here is derived from an EMBL/GenBank/DDBJ whole genome shotgun (WGS) entry which is preliminary data.</text>
</comment>
<dbReference type="EMBL" id="JBHRYJ010000009">
    <property type="protein sequence ID" value="MFC3678416.1"/>
    <property type="molecule type" value="Genomic_DNA"/>
</dbReference>
<dbReference type="Pfam" id="PF02627">
    <property type="entry name" value="CMD"/>
    <property type="match status" value="1"/>
</dbReference>
<organism evidence="2 3">
    <name type="scientific">Ferrovibrio xuzhouensis</name>
    <dbReference type="NCBI Taxonomy" id="1576914"/>
    <lineage>
        <taxon>Bacteria</taxon>
        <taxon>Pseudomonadati</taxon>
        <taxon>Pseudomonadota</taxon>
        <taxon>Alphaproteobacteria</taxon>
        <taxon>Rhodospirillales</taxon>
        <taxon>Rhodospirillaceae</taxon>
        <taxon>Ferrovibrio</taxon>
    </lineage>
</organism>
<evidence type="ECO:0000313" key="2">
    <source>
        <dbReference type="EMBL" id="MFC3678416.1"/>
    </source>
</evidence>
<dbReference type="Proteomes" id="UP001595711">
    <property type="component" value="Unassembled WGS sequence"/>
</dbReference>
<evidence type="ECO:0000313" key="3">
    <source>
        <dbReference type="Proteomes" id="UP001595711"/>
    </source>
</evidence>
<dbReference type="SUPFAM" id="SSF69118">
    <property type="entry name" value="AhpD-like"/>
    <property type="match status" value="1"/>
</dbReference>
<protein>
    <submittedName>
        <fullName evidence="2">Carboxymuconolactone decarboxylase family protein</fullName>
    </submittedName>
</protein>
<dbReference type="Gene3D" id="1.20.1290.10">
    <property type="entry name" value="AhpD-like"/>
    <property type="match status" value="1"/>
</dbReference>
<dbReference type="PANTHER" id="PTHR34846:SF11">
    <property type="entry name" value="4-CARBOXYMUCONOLACTONE DECARBOXYLASE FAMILY PROTEIN (AFU_ORTHOLOGUE AFUA_6G11590)"/>
    <property type="match status" value="1"/>
</dbReference>
<feature type="domain" description="Carboxymuconolactone decarboxylase-like" evidence="1">
    <location>
        <begin position="45"/>
        <end position="108"/>
    </location>
</feature>
<gene>
    <name evidence="2" type="ORF">ACFOOQ_22915</name>
</gene>
<dbReference type="RefSeq" id="WP_379730050.1">
    <property type="nucleotide sequence ID" value="NZ_JBHRYJ010000009.1"/>
</dbReference>
<evidence type="ECO:0000259" key="1">
    <source>
        <dbReference type="Pfam" id="PF02627"/>
    </source>
</evidence>
<dbReference type="InterPro" id="IPR003779">
    <property type="entry name" value="CMD-like"/>
</dbReference>
<keyword evidence="3" id="KW-1185">Reference proteome</keyword>